<keyword evidence="10" id="KW-1185">Reference proteome</keyword>
<evidence type="ECO:0000313" key="9">
    <source>
        <dbReference type="EMBL" id="SNR84117.1"/>
    </source>
</evidence>
<dbReference type="AlphaFoldDB" id="A0A238ZL77"/>
<dbReference type="Pfam" id="PF01618">
    <property type="entry name" value="MotA_ExbB"/>
    <property type="match status" value="1"/>
</dbReference>
<dbReference type="GO" id="GO:0015031">
    <property type="term" value="P:protein transport"/>
    <property type="evidence" value="ECO:0007669"/>
    <property type="project" value="UniProtKB-KW"/>
</dbReference>
<feature type="transmembrane region" description="Helical" evidence="7">
    <location>
        <begin position="90"/>
        <end position="112"/>
    </location>
</feature>
<keyword evidence="5 7" id="KW-0472">Membrane</keyword>
<dbReference type="InterPro" id="IPR002898">
    <property type="entry name" value="MotA_ExbB_proton_chnl"/>
</dbReference>
<feature type="transmembrane region" description="Helical" evidence="7">
    <location>
        <begin position="47"/>
        <end position="70"/>
    </location>
</feature>
<name>A0A238ZL77_9FLAO</name>
<evidence type="ECO:0000256" key="1">
    <source>
        <dbReference type="ARBA" id="ARBA00004651"/>
    </source>
</evidence>
<keyword evidence="4 7" id="KW-1133">Transmembrane helix</keyword>
<feature type="domain" description="MotA/TolQ/ExbB proton channel" evidence="8">
    <location>
        <begin position="47"/>
        <end position="102"/>
    </location>
</feature>
<evidence type="ECO:0000313" key="10">
    <source>
        <dbReference type="Proteomes" id="UP000198379"/>
    </source>
</evidence>
<keyword evidence="3 7" id="KW-0812">Transmembrane</keyword>
<dbReference type="GO" id="GO:0005886">
    <property type="term" value="C:plasma membrane"/>
    <property type="evidence" value="ECO:0007669"/>
    <property type="project" value="UniProtKB-SubCell"/>
</dbReference>
<dbReference type="OrthoDB" id="1001678at2"/>
<comment type="similarity">
    <text evidence="6">Belongs to the exbB/tolQ family.</text>
</comment>
<evidence type="ECO:0000256" key="3">
    <source>
        <dbReference type="ARBA" id="ARBA00022692"/>
    </source>
</evidence>
<accession>A0A238ZL77</accession>
<evidence type="ECO:0000256" key="6">
    <source>
        <dbReference type="RuleBase" id="RU004057"/>
    </source>
</evidence>
<dbReference type="EMBL" id="FZNY01000003">
    <property type="protein sequence ID" value="SNR84117.1"/>
    <property type="molecule type" value="Genomic_DNA"/>
</dbReference>
<sequence>MSQLIDRIQEGGPVFMIPLVLIISIIVVLFIIALLGKKKLMHVYQLIAHLSLFGMIWGFLGSTLGLISAFDAIESVGEVSQPMFSGGLKVALLTTVFGLITFLIGRISMLVLTIKSQMSTPVDAS</sequence>
<proteinExistence type="inferred from homology"/>
<dbReference type="RefSeq" id="WP_089371647.1">
    <property type="nucleotide sequence ID" value="NZ_BMEP01000001.1"/>
</dbReference>
<keyword evidence="2" id="KW-1003">Cell membrane</keyword>
<keyword evidence="6" id="KW-0813">Transport</keyword>
<evidence type="ECO:0000259" key="8">
    <source>
        <dbReference type="Pfam" id="PF01618"/>
    </source>
</evidence>
<dbReference type="Proteomes" id="UP000198379">
    <property type="component" value="Unassembled WGS sequence"/>
</dbReference>
<gene>
    <name evidence="9" type="ORF">SAMN06265376_103327</name>
</gene>
<comment type="subcellular location">
    <subcellularLocation>
        <location evidence="1">Cell membrane</location>
        <topology evidence="1">Multi-pass membrane protein</topology>
    </subcellularLocation>
    <subcellularLocation>
        <location evidence="6">Membrane</location>
        <topology evidence="6">Multi-pass membrane protein</topology>
    </subcellularLocation>
</comment>
<feature type="transmembrane region" description="Helical" evidence="7">
    <location>
        <begin position="15"/>
        <end position="35"/>
    </location>
</feature>
<organism evidence="9 10">
    <name type="scientific">Dokdonia pacifica</name>
    <dbReference type="NCBI Taxonomy" id="1627892"/>
    <lineage>
        <taxon>Bacteria</taxon>
        <taxon>Pseudomonadati</taxon>
        <taxon>Bacteroidota</taxon>
        <taxon>Flavobacteriia</taxon>
        <taxon>Flavobacteriales</taxon>
        <taxon>Flavobacteriaceae</taxon>
        <taxon>Dokdonia</taxon>
    </lineage>
</organism>
<evidence type="ECO:0000256" key="2">
    <source>
        <dbReference type="ARBA" id="ARBA00022475"/>
    </source>
</evidence>
<evidence type="ECO:0000256" key="4">
    <source>
        <dbReference type="ARBA" id="ARBA00022989"/>
    </source>
</evidence>
<evidence type="ECO:0000256" key="7">
    <source>
        <dbReference type="SAM" id="Phobius"/>
    </source>
</evidence>
<evidence type="ECO:0000256" key="5">
    <source>
        <dbReference type="ARBA" id="ARBA00023136"/>
    </source>
</evidence>
<protein>
    <submittedName>
        <fullName evidence="9">MotA/TolQ/ExbB proton channel family protein</fullName>
    </submittedName>
</protein>
<reference evidence="9 10" key="1">
    <citation type="submission" date="2017-06" db="EMBL/GenBank/DDBJ databases">
        <authorList>
            <person name="Kim H.J."/>
            <person name="Triplett B.A."/>
        </authorList>
    </citation>
    <scope>NUCLEOTIDE SEQUENCE [LARGE SCALE GENOMIC DNA]</scope>
    <source>
        <strain evidence="9 10">DSM 25597</strain>
    </source>
</reference>
<keyword evidence="6" id="KW-0653">Protein transport</keyword>